<proteinExistence type="predicted"/>
<gene>
    <name evidence="1" type="ORF">CNAG_07392</name>
</gene>
<sequence length="64" mass="7197">MSAERVEGQFGCWSKPFDIECGLGGKSLQGDMGRGAGVTSLHEVEEIRDHRRELRNEGKQDCFR</sequence>
<dbReference type="Proteomes" id="UP000010091">
    <property type="component" value="Chromosome 1"/>
</dbReference>
<name>J9VF82_CRYN9</name>
<evidence type="ECO:0000313" key="2">
    <source>
        <dbReference type="Proteomes" id="UP000010091"/>
    </source>
</evidence>
<dbReference type="AlphaFoldDB" id="J9VF82"/>
<dbReference type="VEuPathDB" id="FungiDB:CNAG_07392"/>
<dbReference type="GeneID" id="23890241"/>
<protein>
    <submittedName>
        <fullName evidence="1">Uncharacterized protein</fullName>
    </submittedName>
</protein>
<dbReference type="RefSeq" id="XP_012047071.1">
    <property type="nucleotide sequence ID" value="XM_012191681.1"/>
</dbReference>
<reference evidence="1 2" key="1">
    <citation type="journal article" date="2014" name="PLoS Genet.">
        <title>Analysis of the genome and transcriptome of Cryptococcus neoformans var. grubii reveals complex RNA expression and microevolution leading to virulence attenuation.</title>
        <authorList>
            <person name="Janbon G."/>
            <person name="Ormerod K.L."/>
            <person name="Paulet D."/>
            <person name="Byrnes E.J.III."/>
            <person name="Yadav V."/>
            <person name="Chatterjee G."/>
            <person name="Mullapudi N."/>
            <person name="Hon C.C."/>
            <person name="Billmyre R.B."/>
            <person name="Brunel F."/>
            <person name="Bahn Y.S."/>
            <person name="Chen W."/>
            <person name="Chen Y."/>
            <person name="Chow E.W."/>
            <person name="Coppee J.Y."/>
            <person name="Floyd-Averette A."/>
            <person name="Gaillardin C."/>
            <person name="Gerik K.J."/>
            <person name="Goldberg J."/>
            <person name="Gonzalez-Hilarion S."/>
            <person name="Gujja S."/>
            <person name="Hamlin J.L."/>
            <person name="Hsueh Y.P."/>
            <person name="Ianiri G."/>
            <person name="Jones S."/>
            <person name="Kodira C.D."/>
            <person name="Kozubowski L."/>
            <person name="Lam W."/>
            <person name="Marra M."/>
            <person name="Mesner L.D."/>
            <person name="Mieczkowski P.A."/>
            <person name="Moyrand F."/>
            <person name="Nielsen K."/>
            <person name="Proux C."/>
            <person name="Rossignol T."/>
            <person name="Schein J.E."/>
            <person name="Sun S."/>
            <person name="Wollschlaeger C."/>
            <person name="Wood I.A."/>
            <person name="Zeng Q."/>
            <person name="Neuveglise C."/>
            <person name="Newlon C.S."/>
            <person name="Perfect J.R."/>
            <person name="Lodge J.K."/>
            <person name="Idnurm A."/>
            <person name="Stajich J.E."/>
            <person name="Kronstad J.W."/>
            <person name="Sanyal K."/>
            <person name="Heitman J."/>
            <person name="Fraser J.A."/>
            <person name="Cuomo C.A."/>
            <person name="Dietrich F.S."/>
        </authorList>
    </citation>
    <scope>NUCLEOTIDE SEQUENCE [LARGE SCALE GENOMIC DNA]</scope>
    <source>
        <strain evidence="2">H99 / ATCC 208821 / CBS 10515 / FGSC 9487</strain>
    </source>
</reference>
<dbReference type="KEGG" id="cng:CNAG_07392"/>
<dbReference type="EMBL" id="CP003820">
    <property type="protein sequence ID" value="AFR92992.1"/>
    <property type="molecule type" value="Genomic_DNA"/>
</dbReference>
<organism evidence="1 2">
    <name type="scientific">Cryptococcus neoformans (strain H99 / ATCC 208821 / CBS 10515 / FGSC 9487)</name>
    <name type="common">Cryptococcus neoformans var. grubii serotype A</name>
    <dbReference type="NCBI Taxonomy" id="235443"/>
    <lineage>
        <taxon>Eukaryota</taxon>
        <taxon>Fungi</taxon>
        <taxon>Dikarya</taxon>
        <taxon>Basidiomycota</taxon>
        <taxon>Agaricomycotina</taxon>
        <taxon>Tremellomycetes</taxon>
        <taxon>Tremellales</taxon>
        <taxon>Cryptococcaceae</taxon>
        <taxon>Cryptococcus</taxon>
        <taxon>Cryptococcus neoformans species complex</taxon>
    </lineage>
</organism>
<keyword evidence="2" id="KW-1185">Reference proteome</keyword>
<evidence type="ECO:0000313" key="1">
    <source>
        <dbReference type="EMBL" id="AFR92992.1"/>
    </source>
</evidence>
<accession>J9VF82</accession>
<dbReference type="HOGENOM" id="CLU_2867594_0_0_1"/>